<feature type="compositionally biased region" description="Acidic residues" evidence="2">
    <location>
        <begin position="333"/>
        <end position="351"/>
    </location>
</feature>
<feature type="compositionally biased region" description="Low complexity" evidence="2">
    <location>
        <begin position="63"/>
        <end position="84"/>
    </location>
</feature>
<name>A0A9P6UQ19_9FUNG</name>
<dbReference type="CDD" id="cd14810">
    <property type="entry name" value="bZIP_u1"/>
    <property type="match status" value="1"/>
</dbReference>
<evidence type="ECO:0000259" key="3">
    <source>
        <dbReference type="PROSITE" id="PS50217"/>
    </source>
</evidence>
<dbReference type="Proteomes" id="UP000738325">
    <property type="component" value="Unassembled WGS sequence"/>
</dbReference>
<feature type="compositionally biased region" description="Low complexity" evidence="2">
    <location>
        <begin position="253"/>
        <end position="269"/>
    </location>
</feature>
<dbReference type="AlphaFoldDB" id="A0A9P6UQ19"/>
<dbReference type="GO" id="GO:0003700">
    <property type="term" value="F:DNA-binding transcription factor activity"/>
    <property type="evidence" value="ECO:0007669"/>
    <property type="project" value="InterPro"/>
</dbReference>
<evidence type="ECO:0000256" key="1">
    <source>
        <dbReference type="SAM" id="Coils"/>
    </source>
</evidence>
<protein>
    <recommendedName>
        <fullName evidence="3">BZIP domain-containing protein</fullName>
    </recommendedName>
</protein>
<dbReference type="InterPro" id="IPR046347">
    <property type="entry name" value="bZIP_sf"/>
</dbReference>
<sequence length="733" mass="80229">MADADPNTAPFDDFLDTDMFDRGNSDIYSFLFPSDADLVDTSLDLPTFDSFVPLDTDVNNNNAPDSTDISATSATADSTTNPATKKQEQDIQLLLAMNRQLQLQLQQQQLLQQQLLLQQQQQLQEGDRARPVVQVNTSNTTTITHSNAATLDNSTMVNQLVNSAPSTILQQDTKVAAATAATALSSATSESSAVSIATEMVAADAQILIDSSKSTAAAATPATPSTSAKRPSPEPIPAAKKFAKIETATVEQSPTSSAPTNSTNTNATPVNTTLSAATLQFLLQQQMQTPLVPQLFTGKLTREEIEVTLAKLLESTKHLLLVSQEAPCKDDSPEAESEDEAEDAADAEMDGEQPARQTHGLKTQPGIKTDDIPSSTDLKKMTSKERRQLRNKISARNFRVRRKEYIGQLEGQVEQHKTEARHLREAVTVVHEENKKLKEELEETRRQLAQSTISNASSTIAPQQSISTPATTLSNENQTLLSAILTRPQAFNASAKGNVTLTMPRPQSPSLLPNLNKDLPNSSSVSGSSWKDKNPVYVLRTLVPEISIGDQFQFDQKAPWSKDDDMLDRPWMNYERTPKELTKPDRNPFLLSGVVYELMQTLASAPLSTPLVPEVGATERNLIEEDAKATVQDYENDKRLEEALPWQMQQDLSAQVEATTLAASRKADLDLNQEAPQSLRTPLRSVLSSSLTGYAQEDPSMLEWLYESMMAQLVEMDVQSSSQNQQTSVSVSA</sequence>
<dbReference type="PROSITE" id="PS50217">
    <property type="entry name" value="BZIP"/>
    <property type="match status" value="1"/>
</dbReference>
<gene>
    <name evidence="4" type="ORF">BGZ99_008211</name>
</gene>
<dbReference type="PROSITE" id="PS00036">
    <property type="entry name" value="BZIP_BASIC"/>
    <property type="match status" value="1"/>
</dbReference>
<proteinExistence type="predicted"/>
<feature type="region of interest" description="Disordered" evidence="2">
    <location>
        <begin position="215"/>
        <end position="269"/>
    </location>
</feature>
<dbReference type="Pfam" id="PF00170">
    <property type="entry name" value="bZIP_1"/>
    <property type="match status" value="1"/>
</dbReference>
<dbReference type="OrthoDB" id="5571888at2759"/>
<organism evidence="4 5">
    <name type="scientific">Dissophora globulifera</name>
    <dbReference type="NCBI Taxonomy" id="979702"/>
    <lineage>
        <taxon>Eukaryota</taxon>
        <taxon>Fungi</taxon>
        <taxon>Fungi incertae sedis</taxon>
        <taxon>Mucoromycota</taxon>
        <taxon>Mortierellomycotina</taxon>
        <taxon>Mortierellomycetes</taxon>
        <taxon>Mortierellales</taxon>
        <taxon>Mortierellaceae</taxon>
        <taxon>Dissophora</taxon>
    </lineage>
</organism>
<dbReference type="EMBL" id="JAAAIP010000624">
    <property type="protein sequence ID" value="KAG0314320.1"/>
    <property type="molecule type" value="Genomic_DNA"/>
</dbReference>
<keyword evidence="5" id="KW-1185">Reference proteome</keyword>
<dbReference type="InterPro" id="IPR004827">
    <property type="entry name" value="bZIP"/>
</dbReference>
<reference evidence="4" key="1">
    <citation type="journal article" date="2020" name="Fungal Divers.">
        <title>Resolving the Mortierellaceae phylogeny through synthesis of multi-gene phylogenetics and phylogenomics.</title>
        <authorList>
            <person name="Vandepol N."/>
            <person name="Liber J."/>
            <person name="Desiro A."/>
            <person name="Na H."/>
            <person name="Kennedy M."/>
            <person name="Barry K."/>
            <person name="Grigoriev I.V."/>
            <person name="Miller A.N."/>
            <person name="O'Donnell K."/>
            <person name="Stajich J.E."/>
            <person name="Bonito G."/>
        </authorList>
    </citation>
    <scope>NUCLEOTIDE SEQUENCE</scope>
    <source>
        <strain evidence="4">REB-010B</strain>
    </source>
</reference>
<dbReference type="SUPFAM" id="SSF57959">
    <property type="entry name" value="Leucine zipper domain"/>
    <property type="match status" value="1"/>
</dbReference>
<feature type="domain" description="BZIP" evidence="3">
    <location>
        <begin position="381"/>
        <end position="444"/>
    </location>
</feature>
<evidence type="ECO:0000256" key="2">
    <source>
        <dbReference type="SAM" id="MobiDB-lite"/>
    </source>
</evidence>
<dbReference type="Gene3D" id="1.20.5.170">
    <property type="match status" value="1"/>
</dbReference>
<feature type="region of interest" description="Disordered" evidence="2">
    <location>
        <begin position="55"/>
        <end position="84"/>
    </location>
</feature>
<comment type="caution">
    <text evidence="4">The sequence shown here is derived from an EMBL/GenBank/DDBJ whole genome shotgun (WGS) entry which is preliminary data.</text>
</comment>
<feature type="coiled-coil region" evidence="1">
    <location>
        <begin position="406"/>
        <end position="454"/>
    </location>
</feature>
<dbReference type="SMART" id="SM00338">
    <property type="entry name" value="BRLZ"/>
    <property type="match status" value="1"/>
</dbReference>
<feature type="compositionally biased region" description="Basic and acidic residues" evidence="2">
    <location>
        <begin position="377"/>
        <end position="388"/>
    </location>
</feature>
<feature type="region of interest" description="Disordered" evidence="2">
    <location>
        <begin position="499"/>
        <end position="527"/>
    </location>
</feature>
<dbReference type="PANTHER" id="PTHR37616:SF2">
    <property type="entry name" value="BZIP DOMAIN-CONTAINING PROTEIN"/>
    <property type="match status" value="1"/>
</dbReference>
<keyword evidence="1" id="KW-0175">Coiled coil</keyword>
<feature type="region of interest" description="Disordered" evidence="2">
    <location>
        <begin position="324"/>
        <end position="390"/>
    </location>
</feature>
<feature type="compositionally biased region" description="Low complexity" evidence="2">
    <location>
        <begin position="215"/>
        <end position="230"/>
    </location>
</feature>
<evidence type="ECO:0000313" key="4">
    <source>
        <dbReference type="EMBL" id="KAG0314320.1"/>
    </source>
</evidence>
<evidence type="ECO:0000313" key="5">
    <source>
        <dbReference type="Proteomes" id="UP000738325"/>
    </source>
</evidence>
<dbReference type="PANTHER" id="PTHR37616">
    <property type="entry name" value="BZIP TRANSCRIPTION FACTOR 60-LIKE"/>
    <property type="match status" value="1"/>
</dbReference>
<accession>A0A9P6UQ19</accession>